<evidence type="ECO:0000259" key="5">
    <source>
        <dbReference type="Pfam" id="PF13229"/>
    </source>
</evidence>
<keyword evidence="3" id="KW-0833">Ubl conjugation pathway</keyword>
<evidence type="ECO:0000256" key="4">
    <source>
        <dbReference type="SAM" id="SignalP"/>
    </source>
</evidence>
<dbReference type="SUPFAM" id="SSF51126">
    <property type="entry name" value="Pectin lyase-like"/>
    <property type="match status" value="1"/>
</dbReference>
<evidence type="ECO:0000256" key="3">
    <source>
        <dbReference type="ARBA" id="ARBA00022786"/>
    </source>
</evidence>
<dbReference type="Proteomes" id="UP001614394">
    <property type="component" value="Unassembled WGS sequence"/>
</dbReference>
<sequence length="353" mass="36131">MAARRFHQLVGTAVGVAAVALAAAPPVQAESVLLVSKGQSIQEAVNRAKPGDTVLILPGTYQESVQVTVPHLTIRGSGDRTVITPPAVPGGNACAAGGYGICVTGTAEQPVAGVTIESLAVSGFTKHAINASDTDRLTVRFVLAQDNSQYGISVEKSTRARLSMNRARNNGQAGIFMANLTSGEGGALDTQSAMISGNDVSGNRIGVVARRVRNLTVENNTMTGNCGGVFVVGDEGTPRAGALSIRLNKVVANNKFCPANSRLPVIQGSGIVLTGVENTTVELNRITDNVGTSPLSGGVVLFPSFTGGPNSGNTVKDNTALRNGPADLSDRDTGLGNTFNGNHCLVSAPAGRC</sequence>
<evidence type="ECO:0000313" key="6">
    <source>
        <dbReference type="EMBL" id="MFI9106442.1"/>
    </source>
</evidence>
<dbReference type="Pfam" id="PF13229">
    <property type="entry name" value="Beta_helix"/>
    <property type="match status" value="2"/>
</dbReference>
<feature type="domain" description="Right handed beta helix" evidence="5">
    <location>
        <begin position="92"/>
        <end position="180"/>
    </location>
</feature>
<dbReference type="InterPro" id="IPR051550">
    <property type="entry name" value="SCF-Subunits/Alg-Epimerases"/>
</dbReference>
<dbReference type="NCBIfam" id="TIGR03804">
    <property type="entry name" value="para_beta_helix"/>
    <property type="match status" value="1"/>
</dbReference>
<keyword evidence="2" id="KW-0677">Repeat</keyword>
<accession>A0ABW8CKZ8</accession>
<name>A0ABW8CKZ8_9ACTN</name>
<dbReference type="InterPro" id="IPR012334">
    <property type="entry name" value="Pectin_lyas_fold"/>
</dbReference>
<dbReference type="InterPro" id="IPR011050">
    <property type="entry name" value="Pectin_lyase_fold/virulence"/>
</dbReference>
<organism evidence="6 7">
    <name type="scientific">Streptomyces fildesensis</name>
    <dbReference type="NCBI Taxonomy" id="375757"/>
    <lineage>
        <taxon>Bacteria</taxon>
        <taxon>Bacillati</taxon>
        <taxon>Actinomycetota</taxon>
        <taxon>Actinomycetes</taxon>
        <taxon>Kitasatosporales</taxon>
        <taxon>Streptomycetaceae</taxon>
        <taxon>Streptomyces</taxon>
    </lineage>
</organism>
<keyword evidence="4" id="KW-0732">Signal</keyword>
<dbReference type="PANTHER" id="PTHR22990">
    <property type="entry name" value="F-BOX ONLY PROTEIN"/>
    <property type="match status" value="1"/>
</dbReference>
<dbReference type="InterPro" id="IPR022441">
    <property type="entry name" value="Para_beta_helix_rpt-2"/>
</dbReference>
<protein>
    <submittedName>
        <fullName evidence="6">Nitrous oxide reductase family maturation protein NosD</fullName>
    </submittedName>
</protein>
<dbReference type="InterPro" id="IPR039448">
    <property type="entry name" value="Beta_helix"/>
</dbReference>
<keyword evidence="7" id="KW-1185">Reference proteome</keyword>
<dbReference type="InterPro" id="IPR006626">
    <property type="entry name" value="PbH1"/>
</dbReference>
<feature type="domain" description="Right handed beta helix" evidence="5">
    <location>
        <begin position="190"/>
        <end position="342"/>
    </location>
</feature>
<comment type="caution">
    <text evidence="6">The sequence shown here is derived from an EMBL/GenBank/DDBJ whole genome shotgun (WGS) entry which is preliminary data.</text>
</comment>
<gene>
    <name evidence="6" type="ORF">ACIGXA_38650</name>
</gene>
<evidence type="ECO:0000256" key="1">
    <source>
        <dbReference type="ARBA" id="ARBA00004906"/>
    </source>
</evidence>
<comment type="pathway">
    <text evidence="1">Protein modification; protein ubiquitination.</text>
</comment>
<proteinExistence type="predicted"/>
<dbReference type="RefSeq" id="WP_399657947.1">
    <property type="nucleotide sequence ID" value="NZ_JBITYG010000018.1"/>
</dbReference>
<evidence type="ECO:0000313" key="7">
    <source>
        <dbReference type="Proteomes" id="UP001614394"/>
    </source>
</evidence>
<dbReference type="SMART" id="SM00710">
    <property type="entry name" value="PbH1"/>
    <property type="match status" value="7"/>
</dbReference>
<dbReference type="PANTHER" id="PTHR22990:SF15">
    <property type="entry name" value="F-BOX ONLY PROTEIN 10"/>
    <property type="match status" value="1"/>
</dbReference>
<reference evidence="6 7" key="1">
    <citation type="submission" date="2024-10" db="EMBL/GenBank/DDBJ databases">
        <title>The Natural Products Discovery Center: Release of the First 8490 Sequenced Strains for Exploring Actinobacteria Biosynthetic Diversity.</title>
        <authorList>
            <person name="Kalkreuter E."/>
            <person name="Kautsar S.A."/>
            <person name="Yang D."/>
            <person name="Bader C.D."/>
            <person name="Teijaro C.N."/>
            <person name="Fluegel L."/>
            <person name="Davis C.M."/>
            <person name="Simpson J.R."/>
            <person name="Lauterbach L."/>
            <person name="Steele A.D."/>
            <person name="Gui C."/>
            <person name="Meng S."/>
            <person name="Li G."/>
            <person name="Viehrig K."/>
            <person name="Ye F."/>
            <person name="Su P."/>
            <person name="Kiefer A.F."/>
            <person name="Nichols A."/>
            <person name="Cepeda A.J."/>
            <person name="Yan W."/>
            <person name="Fan B."/>
            <person name="Jiang Y."/>
            <person name="Adhikari A."/>
            <person name="Zheng C.-J."/>
            <person name="Schuster L."/>
            <person name="Cowan T.M."/>
            <person name="Smanski M.J."/>
            <person name="Chevrette M.G."/>
            <person name="De Carvalho L.P.S."/>
            <person name="Shen B."/>
        </authorList>
    </citation>
    <scope>NUCLEOTIDE SEQUENCE [LARGE SCALE GENOMIC DNA]</scope>
    <source>
        <strain evidence="6 7">NPDC053399</strain>
    </source>
</reference>
<dbReference type="Gene3D" id="2.160.20.10">
    <property type="entry name" value="Single-stranded right-handed beta-helix, Pectin lyase-like"/>
    <property type="match status" value="1"/>
</dbReference>
<evidence type="ECO:0000256" key="2">
    <source>
        <dbReference type="ARBA" id="ARBA00022737"/>
    </source>
</evidence>
<feature type="signal peptide" evidence="4">
    <location>
        <begin position="1"/>
        <end position="29"/>
    </location>
</feature>
<dbReference type="EMBL" id="JBITYG010000018">
    <property type="protein sequence ID" value="MFI9106442.1"/>
    <property type="molecule type" value="Genomic_DNA"/>
</dbReference>
<feature type="chain" id="PRO_5047503709" evidence="4">
    <location>
        <begin position="30"/>
        <end position="353"/>
    </location>
</feature>